<keyword evidence="4" id="KW-0547">Nucleotide-binding</keyword>
<proteinExistence type="inferred from homology"/>
<evidence type="ECO:0000256" key="3">
    <source>
        <dbReference type="ARBA" id="ARBA00012895"/>
    </source>
</evidence>
<keyword evidence="7" id="KW-0238">DNA-binding</keyword>
<dbReference type="EC" id="5.6.2.2" evidence="3"/>
<dbReference type="Gene3D" id="3.30.565.10">
    <property type="entry name" value="Histidine kinase-like ATPase, C-terminal domain"/>
    <property type="match status" value="1"/>
</dbReference>
<evidence type="ECO:0000256" key="5">
    <source>
        <dbReference type="ARBA" id="ARBA00022840"/>
    </source>
</evidence>
<keyword evidence="10" id="KW-1185">Reference proteome</keyword>
<organism evidence="9 10">
    <name type="scientific">Amycolatopsis plumensis</name>
    <dbReference type="NCBI Taxonomy" id="236508"/>
    <lineage>
        <taxon>Bacteria</taxon>
        <taxon>Bacillati</taxon>
        <taxon>Actinomycetota</taxon>
        <taxon>Actinomycetes</taxon>
        <taxon>Pseudonocardiales</taxon>
        <taxon>Pseudonocardiaceae</taxon>
        <taxon>Amycolatopsis</taxon>
    </lineage>
</organism>
<keyword evidence="6" id="KW-0799">Topoisomerase</keyword>
<reference evidence="9 10" key="1">
    <citation type="submission" date="2024-09" db="EMBL/GenBank/DDBJ databases">
        <authorList>
            <person name="Sun Q."/>
            <person name="Mori K."/>
        </authorList>
    </citation>
    <scope>NUCLEOTIDE SEQUENCE [LARGE SCALE GENOMIC DNA]</scope>
    <source>
        <strain evidence="9 10">JCM 13852</strain>
    </source>
</reference>
<dbReference type="SUPFAM" id="SSF55874">
    <property type="entry name" value="ATPase domain of HSP90 chaperone/DNA topoisomerase II/histidine kinase"/>
    <property type="match status" value="1"/>
</dbReference>
<evidence type="ECO:0000256" key="1">
    <source>
        <dbReference type="ARBA" id="ARBA00000185"/>
    </source>
</evidence>
<dbReference type="Proteomes" id="UP001589535">
    <property type="component" value="Unassembled WGS sequence"/>
</dbReference>
<evidence type="ECO:0000256" key="6">
    <source>
        <dbReference type="ARBA" id="ARBA00023029"/>
    </source>
</evidence>
<accession>A0ABV5U8V1</accession>
<dbReference type="PANTHER" id="PTHR45866">
    <property type="entry name" value="DNA GYRASE/TOPOISOMERASE SUBUNIT B"/>
    <property type="match status" value="1"/>
</dbReference>
<dbReference type="RefSeq" id="WP_378198815.1">
    <property type="nucleotide sequence ID" value="NZ_JBHMBK010000022.1"/>
</dbReference>
<comment type="caution">
    <text evidence="9">The sequence shown here is derived from an EMBL/GenBank/DDBJ whole genome shotgun (WGS) entry which is preliminary data.</text>
</comment>
<dbReference type="GO" id="GO:0005524">
    <property type="term" value="F:ATP binding"/>
    <property type="evidence" value="ECO:0007669"/>
    <property type="project" value="UniProtKB-KW"/>
</dbReference>
<evidence type="ECO:0000256" key="7">
    <source>
        <dbReference type="ARBA" id="ARBA00023125"/>
    </source>
</evidence>
<gene>
    <name evidence="9" type="ORF">ACFFTO_26860</name>
</gene>
<protein>
    <recommendedName>
        <fullName evidence="3">DNA topoisomerase (ATP-hydrolyzing)</fullName>
        <ecNumber evidence="3">5.6.2.2</ecNumber>
    </recommendedName>
</protein>
<comment type="catalytic activity">
    <reaction evidence="1">
        <text>ATP-dependent breakage, passage and rejoining of double-stranded DNA.</text>
        <dbReference type="EC" id="5.6.2.2"/>
    </reaction>
</comment>
<comment type="similarity">
    <text evidence="2">Belongs to the type II topoisomerase GyrB family.</text>
</comment>
<dbReference type="EMBL" id="JBHMBK010000022">
    <property type="protein sequence ID" value="MFB9687815.1"/>
    <property type="molecule type" value="Genomic_DNA"/>
</dbReference>
<evidence type="ECO:0000256" key="4">
    <source>
        <dbReference type="ARBA" id="ARBA00022741"/>
    </source>
</evidence>
<sequence>MDQTGIPGPGTTHDWASQVDTGHLDHIRRHPAQFAPGGVGHLVLEVLAYADEEAAANGGGRCSVTLHADGSVSVADDGRGTATVFDDQGCAVKKPVMVSKDLRFFDAPDPAPLADGHPRRGMSVVAALSEWLVHTNRRDNGSWSQRYENALPASGLVPIAVDGTTGTSVHFRPLDAVRELGAVHVDDLLRWTWSSAHLAVDVRVTP</sequence>
<keyword evidence="8" id="KW-0413">Isomerase</keyword>
<name>A0ABV5U8V1_9PSEU</name>
<dbReference type="InterPro" id="IPR036890">
    <property type="entry name" value="HATPase_C_sf"/>
</dbReference>
<evidence type="ECO:0000313" key="9">
    <source>
        <dbReference type="EMBL" id="MFB9687815.1"/>
    </source>
</evidence>
<dbReference type="PANTHER" id="PTHR45866:SF1">
    <property type="entry name" value="DNA GYRASE SUBUNIT B, MITOCHONDRIAL"/>
    <property type="match status" value="1"/>
</dbReference>
<evidence type="ECO:0000256" key="8">
    <source>
        <dbReference type="ARBA" id="ARBA00023235"/>
    </source>
</evidence>
<keyword evidence="5 9" id="KW-0067">ATP-binding</keyword>
<evidence type="ECO:0000256" key="2">
    <source>
        <dbReference type="ARBA" id="ARBA00010708"/>
    </source>
</evidence>
<evidence type="ECO:0000313" key="10">
    <source>
        <dbReference type="Proteomes" id="UP001589535"/>
    </source>
</evidence>